<evidence type="ECO:0000313" key="7">
    <source>
        <dbReference type="Proteomes" id="UP000004728"/>
    </source>
</evidence>
<reference evidence="6 7" key="1">
    <citation type="journal article" date="2012" name="J. Bacteriol.">
        <title>Draft Genome Sequence of Novosphingobium nitrogenifigens Y88T.</title>
        <authorList>
            <person name="Strabala T.J."/>
            <person name="Macdonald L."/>
            <person name="Liu V."/>
            <person name="Smit A.M."/>
        </authorList>
    </citation>
    <scope>NUCLEOTIDE SEQUENCE [LARGE SCALE GENOMIC DNA]</scope>
    <source>
        <strain evidence="6 7">DSM 19370</strain>
    </source>
</reference>
<feature type="region of interest" description="Disordered" evidence="3">
    <location>
        <begin position="31"/>
        <end position="62"/>
    </location>
</feature>
<dbReference type="HOGENOM" id="CLU_026563_1_0_5"/>
<comment type="similarity">
    <text evidence="1 2">Belongs to the glutamate synthase family.</text>
</comment>
<evidence type="ECO:0000256" key="1">
    <source>
        <dbReference type="ARBA" id="ARBA00009716"/>
    </source>
</evidence>
<dbReference type="PANTHER" id="PTHR43819">
    <property type="entry name" value="ARCHAEAL-TYPE GLUTAMATE SYNTHASE [NADPH]"/>
    <property type="match status" value="1"/>
</dbReference>
<dbReference type="EMBL" id="AEWJ01000043">
    <property type="protein sequence ID" value="EGD58298.1"/>
    <property type="molecule type" value="Genomic_DNA"/>
</dbReference>
<dbReference type="OrthoDB" id="9758182at2"/>
<dbReference type="AlphaFoldDB" id="F1ZAR5"/>
<dbReference type="GO" id="GO:0006537">
    <property type="term" value="P:glutamate biosynthetic process"/>
    <property type="evidence" value="ECO:0007669"/>
    <property type="project" value="InterPro"/>
</dbReference>
<accession>F1ZAR5</accession>
<dbReference type="CDD" id="cd02808">
    <property type="entry name" value="GltS_FMN"/>
    <property type="match status" value="1"/>
</dbReference>
<dbReference type="InterPro" id="IPR002932">
    <property type="entry name" value="Glu_synthdom"/>
</dbReference>
<dbReference type="InterPro" id="IPR024188">
    <property type="entry name" value="GltB"/>
</dbReference>
<evidence type="ECO:0000256" key="4">
    <source>
        <dbReference type="SAM" id="Phobius"/>
    </source>
</evidence>
<sequence>MNNADLQGRLIDFIPLHSAFEGLYKLSSTGKQDGRLRHSIPPPNQENSMTEPQPVTNGPAKSGGASIPLATALFHDGAWHRNIMLWLALLAIVAAIGGLAVDPSMAWAALLAVSTAVLVVVLIDLGQVRHSLRRNFPGSARFRWLFESLRPFSRAYLVEGDLDGRPFSHEDRNLVYARAHGMTDAHPFGTELDVYSGEYEWLAHSIVPNPDADPAMRVAVGSNQCKQPYSASRLNVSAMSFGALGARAIESLNLGAKMAGCYHDTGEGSMSAYHLKHGGDVVWQVASGYFGCRDRQGRFDPVMFADHAAHPSVKMIEIKLSQGAKPGHGGVLPAAKVTPEIADTRGVALGEDCISPPRHSAFSTPRELMEFAGKLRDLSGGKPVGIKLCIGMPHEIFAIAKAMLATGIMLDFVVIDGAEGGTGAAPQELSDRVGMPLREGLVIARNALVGAGLKGEVRLAASGKVTSGAGIAINAALGADWCNAARAFMFSLGCIQSLKCHTGRCPTGIATQSAARQRGIVVDEKAERVARFHATTMKALHEIIVATGLDSPSDLRPSHLRQRINVAEMRQFDEIHHFARPGELIAGSQDPILARWWNAASAETFRRVDGDRLSPV</sequence>
<comment type="caution">
    <text evidence="6">The sequence shown here is derived from an EMBL/GenBank/DDBJ whole genome shotgun (WGS) entry which is preliminary data.</text>
</comment>
<dbReference type="PIRSF" id="PIRSF500060">
    <property type="entry name" value="UCP500060"/>
    <property type="match status" value="1"/>
</dbReference>
<dbReference type="Proteomes" id="UP000004728">
    <property type="component" value="Unassembled WGS sequence"/>
</dbReference>
<dbReference type="SUPFAM" id="SSF51395">
    <property type="entry name" value="FMN-linked oxidoreductases"/>
    <property type="match status" value="1"/>
</dbReference>
<dbReference type="PIRSF" id="PIRSF006429">
    <property type="entry name" value="GOGAT_lg_2"/>
    <property type="match status" value="1"/>
</dbReference>
<dbReference type="Pfam" id="PF01645">
    <property type="entry name" value="Glu_synthase"/>
    <property type="match status" value="1"/>
</dbReference>
<feature type="compositionally biased region" description="Polar residues" evidence="3">
    <location>
        <begin position="45"/>
        <end position="56"/>
    </location>
</feature>
<organism evidence="6 7">
    <name type="scientific">Novosphingobium nitrogenifigens DSM 19370</name>
    <dbReference type="NCBI Taxonomy" id="983920"/>
    <lineage>
        <taxon>Bacteria</taxon>
        <taxon>Pseudomonadati</taxon>
        <taxon>Pseudomonadota</taxon>
        <taxon>Alphaproteobacteria</taxon>
        <taxon>Sphingomonadales</taxon>
        <taxon>Sphingomonadaceae</taxon>
        <taxon>Novosphingobium</taxon>
    </lineage>
</organism>
<dbReference type="InParanoid" id="F1ZAR5"/>
<dbReference type="PANTHER" id="PTHR43819:SF1">
    <property type="entry name" value="ARCHAEAL-TYPE GLUTAMATE SYNTHASE [NADPH]"/>
    <property type="match status" value="1"/>
</dbReference>
<dbReference type="GO" id="GO:0015930">
    <property type="term" value="F:glutamate synthase activity"/>
    <property type="evidence" value="ECO:0007669"/>
    <property type="project" value="InterPro"/>
</dbReference>
<feature type="transmembrane region" description="Helical" evidence="4">
    <location>
        <begin position="107"/>
        <end position="125"/>
    </location>
</feature>
<evidence type="ECO:0000256" key="3">
    <source>
        <dbReference type="SAM" id="MobiDB-lite"/>
    </source>
</evidence>
<keyword evidence="4" id="KW-0472">Membrane</keyword>
<protein>
    <submittedName>
        <fullName evidence="6">Ferredoxin-dependent glutamate synthase</fullName>
    </submittedName>
</protein>
<proteinExistence type="inferred from homology"/>
<keyword evidence="4" id="KW-1133">Transmembrane helix</keyword>
<name>F1ZAR5_9SPHN</name>
<evidence type="ECO:0000313" key="6">
    <source>
        <dbReference type="EMBL" id="EGD58298.1"/>
    </source>
</evidence>
<dbReference type="InterPro" id="IPR027283">
    <property type="entry name" value="YerD"/>
</dbReference>
<dbReference type="InterPro" id="IPR013785">
    <property type="entry name" value="Aldolase_TIM"/>
</dbReference>
<feature type="transmembrane region" description="Helical" evidence="4">
    <location>
        <begin position="83"/>
        <end position="101"/>
    </location>
</feature>
<evidence type="ECO:0000256" key="2">
    <source>
        <dbReference type="PIRNR" id="PIRNR006429"/>
    </source>
</evidence>
<gene>
    <name evidence="6" type="ORF">Y88_0352</name>
</gene>
<evidence type="ECO:0000259" key="5">
    <source>
        <dbReference type="Pfam" id="PF01645"/>
    </source>
</evidence>
<dbReference type="eggNOG" id="COG0069">
    <property type="taxonomic scope" value="Bacteria"/>
</dbReference>
<keyword evidence="4" id="KW-0812">Transmembrane</keyword>
<feature type="domain" description="Glutamate synthase" evidence="5">
    <location>
        <begin position="229"/>
        <end position="548"/>
    </location>
</feature>
<dbReference type="STRING" id="983920.Y88_0352"/>
<dbReference type="Gene3D" id="3.20.20.70">
    <property type="entry name" value="Aldolase class I"/>
    <property type="match status" value="1"/>
</dbReference>
<keyword evidence="7" id="KW-1185">Reference proteome</keyword>